<accession>A0A0G3EK33</accession>
<dbReference type="EMBL" id="CP011568">
    <property type="protein sequence ID" value="AKJ67310.1"/>
    <property type="molecule type" value="Genomic_DNA"/>
</dbReference>
<dbReference type="PANTHER" id="PTHR11941">
    <property type="entry name" value="ENOYL-COA HYDRATASE-RELATED"/>
    <property type="match status" value="1"/>
</dbReference>
<evidence type="ECO:0000313" key="4">
    <source>
        <dbReference type="Proteomes" id="UP000036700"/>
    </source>
</evidence>
<comment type="similarity">
    <text evidence="1">Belongs to the enoyl-CoA hydratase/isomerase family.</text>
</comment>
<keyword evidence="2" id="KW-0456">Lyase</keyword>
<evidence type="ECO:0000313" key="3">
    <source>
        <dbReference type="EMBL" id="AKJ67310.1"/>
    </source>
</evidence>
<name>A0A0G3EK33_9BURK</name>
<dbReference type="PATRIC" id="fig|445709.3.peg.601"/>
<keyword evidence="4" id="KW-1185">Reference proteome</keyword>
<dbReference type="Gene3D" id="3.90.226.10">
    <property type="entry name" value="2-enoyl-CoA Hydratase, Chain A, domain 1"/>
    <property type="match status" value="1"/>
</dbReference>
<dbReference type="STRING" id="445709.ABW99_02770"/>
<dbReference type="PANTHER" id="PTHR11941:SF54">
    <property type="entry name" value="ENOYL-COA HYDRATASE, MITOCHONDRIAL"/>
    <property type="match status" value="1"/>
</dbReference>
<reference evidence="4" key="1">
    <citation type="submission" date="2015-06" db="EMBL/GenBank/DDBJ databases">
        <authorList>
            <person name="Lim Y.L."/>
            <person name="Ee R."/>
            <person name="Yong D."/>
            <person name="How K.Y."/>
            <person name="Yin W.F."/>
            <person name="Chan K.G."/>
        </authorList>
    </citation>
    <scope>NUCLEOTIDE SEQUENCE [LARGE SCALE GENOMIC DNA]</scope>
    <source>
        <strain evidence="4">DSM 25325</strain>
    </source>
</reference>
<dbReference type="GO" id="GO:0016829">
    <property type="term" value="F:lyase activity"/>
    <property type="evidence" value="ECO:0007669"/>
    <property type="project" value="UniProtKB-KW"/>
</dbReference>
<dbReference type="Proteomes" id="UP000036700">
    <property type="component" value="Chromosome"/>
</dbReference>
<dbReference type="SUPFAM" id="SSF52096">
    <property type="entry name" value="ClpP/crotonase"/>
    <property type="match status" value="1"/>
</dbReference>
<dbReference type="NCBIfam" id="NF006699">
    <property type="entry name" value="PRK09245.1"/>
    <property type="match status" value="1"/>
</dbReference>
<organism evidence="3 4">
    <name type="scientific">Pandoraea thiooxydans</name>
    <dbReference type="NCBI Taxonomy" id="445709"/>
    <lineage>
        <taxon>Bacteria</taxon>
        <taxon>Pseudomonadati</taxon>
        <taxon>Pseudomonadota</taxon>
        <taxon>Betaproteobacteria</taxon>
        <taxon>Burkholderiales</taxon>
        <taxon>Burkholderiaceae</taxon>
        <taxon>Pandoraea</taxon>
    </lineage>
</organism>
<protein>
    <submittedName>
        <fullName evidence="3">Enoyl-CoA hydratase</fullName>
    </submittedName>
</protein>
<dbReference type="RefSeq" id="WP_047212846.1">
    <property type="nucleotide sequence ID" value="NZ_CP011568.3"/>
</dbReference>
<dbReference type="Pfam" id="PF00378">
    <property type="entry name" value="ECH_1"/>
    <property type="match status" value="1"/>
</dbReference>
<dbReference type="InterPro" id="IPR014748">
    <property type="entry name" value="Enoyl-CoA_hydra_C"/>
</dbReference>
<dbReference type="GO" id="GO:0006635">
    <property type="term" value="P:fatty acid beta-oxidation"/>
    <property type="evidence" value="ECO:0007669"/>
    <property type="project" value="TreeGrafter"/>
</dbReference>
<dbReference type="InterPro" id="IPR029045">
    <property type="entry name" value="ClpP/crotonase-like_dom_sf"/>
</dbReference>
<dbReference type="KEGG" id="ptx:ABW99_02770"/>
<dbReference type="Gene3D" id="1.10.12.10">
    <property type="entry name" value="Lyase 2-enoyl-coa Hydratase, Chain A, domain 2"/>
    <property type="match status" value="1"/>
</dbReference>
<sequence>METFLTIDRDGPVLTWSMHAPEVRNALTGNTAAAEFIAACEAANADPTVRAVIITGYEGMFSSGGNVKDMRRFFDDAMTPERIAQEYRTGIQRLARAVHGLEVPTIAAVGGPAIGAGCDLSCMCDIRIASENASFAESFVKVGIVPGDGGAWLLPRAVGASRAAEMAFTGDTLNAQQALAIGLVSQVVPAAELLNAARELASRIVRNSGPALRMTKRLLREAQTARLDTVLEMSATMQAIAHKTPQNREAVQAFIEKRAPKFSD</sequence>
<gene>
    <name evidence="3" type="ORF">ABW99_02770</name>
</gene>
<dbReference type="OrthoDB" id="8524220at2"/>
<evidence type="ECO:0000256" key="2">
    <source>
        <dbReference type="ARBA" id="ARBA00023239"/>
    </source>
</evidence>
<dbReference type="InterPro" id="IPR001753">
    <property type="entry name" value="Enoyl-CoA_hydra/iso"/>
</dbReference>
<proteinExistence type="inferred from homology"/>
<dbReference type="CDD" id="cd06558">
    <property type="entry name" value="crotonase-like"/>
    <property type="match status" value="1"/>
</dbReference>
<dbReference type="AlphaFoldDB" id="A0A0G3EK33"/>
<evidence type="ECO:0000256" key="1">
    <source>
        <dbReference type="ARBA" id="ARBA00005254"/>
    </source>
</evidence>